<feature type="domain" description="Disease resistance protein At4g27190-like leucine-rich repeats" evidence="2">
    <location>
        <begin position="439"/>
        <end position="589"/>
    </location>
</feature>
<reference evidence="4" key="1">
    <citation type="journal article" date="2017" name="Front. Plant Sci.">
        <title>Climate Clever Clovers: New Paradigm to Reduce the Environmental Footprint of Ruminants by Breeding Low Methanogenic Forages Utilizing Haplotype Variation.</title>
        <authorList>
            <person name="Kaur P."/>
            <person name="Appels R."/>
            <person name="Bayer P.E."/>
            <person name="Keeble-Gagnere G."/>
            <person name="Wang J."/>
            <person name="Hirakawa H."/>
            <person name="Shirasawa K."/>
            <person name="Vercoe P."/>
            <person name="Stefanova K."/>
            <person name="Durmic Z."/>
            <person name="Nichols P."/>
            <person name="Revell C."/>
            <person name="Isobe S.N."/>
            <person name="Edwards D."/>
            <person name="Erskine W."/>
        </authorList>
    </citation>
    <scope>NUCLEOTIDE SEQUENCE [LARGE SCALE GENOMIC DNA]</scope>
    <source>
        <strain evidence="4">cv. Daliak</strain>
    </source>
</reference>
<dbReference type="InterPro" id="IPR057135">
    <property type="entry name" value="At4g27190-like_LRR"/>
</dbReference>
<dbReference type="InterPro" id="IPR050905">
    <property type="entry name" value="Plant_NBS-LRR"/>
</dbReference>
<dbReference type="EMBL" id="DF974704">
    <property type="protein sequence ID" value="GAU50173.1"/>
    <property type="molecule type" value="Genomic_DNA"/>
</dbReference>
<dbReference type="Proteomes" id="UP000242715">
    <property type="component" value="Unassembled WGS sequence"/>
</dbReference>
<dbReference type="OrthoDB" id="1435950at2759"/>
<dbReference type="PANTHER" id="PTHR33463">
    <property type="entry name" value="NB-ARC DOMAIN-CONTAINING PROTEIN-RELATED"/>
    <property type="match status" value="1"/>
</dbReference>
<evidence type="ECO:0000313" key="3">
    <source>
        <dbReference type="EMBL" id="GAU50173.1"/>
    </source>
</evidence>
<gene>
    <name evidence="3" type="ORF">TSUD_408710</name>
</gene>
<name>A0A2Z6P6E3_TRISU</name>
<proteinExistence type="predicted"/>
<evidence type="ECO:0000313" key="4">
    <source>
        <dbReference type="Proteomes" id="UP000242715"/>
    </source>
</evidence>
<dbReference type="InterPro" id="IPR032675">
    <property type="entry name" value="LRR_dom_sf"/>
</dbReference>
<dbReference type="Gene3D" id="3.80.10.10">
    <property type="entry name" value="Ribonuclease Inhibitor"/>
    <property type="match status" value="4"/>
</dbReference>
<feature type="domain" description="Disease resistance protein At4g27190-like leucine-rich repeats" evidence="2">
    <location>
        <begin position="78"/>
        <end position="202"/>
    </location>
</feature>
<organism evidence="3 4">
    <name type="scientific">Trifolium subterraneum</name>
    <name type="common">Subterranean clover</name>
    <dbReference type="NCBI Taxonomy" id="3900"/>
    <lineage>
        <taxon>Eukaryota</taxon>
        <taxon>Viridiplantae</taxon>
        <taxon>Streptophyta</taxon>
        <taxon>Embryophyta</taxon>
        <taxon>Tracheophyta</taxon>
        <taxon>Spermatophyta</taxon>
        <taxon>Magnoliopsida</taxon>
        <taxon>eudicotyledons</taxon>
        <taxon>Gunneridae</taxon>
        <taxon>Pentapetalae</taxon>
        <taxon>rosids</taxon>
        <taxon>fabids</taxon>
        <taxon>Fabales</taxon>
        <taxon>Fabaceae</taxon>
        <taxon>Papilionoideae</taxon>
        <taxon>50 kb inversion clade</taxon>
        <taxon>NPAAA clade</taxon>
        <taxon>Hologalegina</taxon>
        <taxon>IRL clade</taxon>
        <taxon>Trifolieae</taxon>
        <taxon>Trifolium</taxon>
    </lineage>
</organism>
<evidence type="ECO:0000259" key="2">
    <source>
        <dbReference type="Pfam" id="PF23247"/>
    </source>
</evidence>
<feature type="domain" description="Disease resistance protein At4g27190-like leucine-rich repeats" evidence="2">
    <location>
        <begin position="788"/>
        <end position="892"/>
    </location>
</feature>
<keyword evidence="4" id="KW-1185">Reference proteome</keyword>
<accession>A0A2Z6P6E3</accession>
<keyword evidence="1" id="KW-0611">Plant defense</keyword>
<sequence>MHNLTSLIVDNCGGLKYLFSSTVVGSFKNLKHFEISNCAMMEEIIAKEGNGALEEVQFCKLEKIILKDVNNLKTIWHHQFETLKMLQVNNCNKIVVVFPSSMQKTYNKLEMLEVTNCALVEEIFELSFKESSSVEDTTHLKEVTITGLPKLKKIWSGDPQGILSFQNLSIVKVKSCEGLEYLLPLSIATRCSHLKELHIDYCINMKEIVAEEKESSVNAAPIFEFNQLSTLLLNHLLGLEGFFAKKHTLACPSLKEIDVVRCLKLTLYRTLSTRSSNIRDDELSVSTQQPLFIVEEVIPNLEKLCIDGKDANIILQAQNSSGLFTKMTSLLLYDYKNEDTFPYWFLQNVRGLKVLVIVSSCFKKIFQDEGQIREKTQAQIKELTLSALPNLEHICEEGFQIDPVLEFLEDLRVSSCSSLINLLPSSVTFTHLVAFGKFKYLALSDYPEMKDLWYGQVHQNVFCNLKHLVVHKCDFLSHVLFPSNVMQVLYGLEELEVRDCDSLETVFDVEGMKSTEEILIKQSTQLKTLTLSDLPKLKHIWNEDPQEIINFGKLCTVNVSECQSLLYIFPLSLCEDLEHLEVLEIESCRVEQIVGMEEGSMEHSFNFPQLNKLRLFGLKKLRSFYRGKYTLDCPSLKVLDVSRCDAFNHFDLFSIEKLSRNLEELIINDTDLLEILNQGNIFQKVHTLYLQYNLDETPTTFLNEYSHTMFPNLKTVRVCYSSFETLFSTTGPLDIQISKQIKKLWLIKLEKLKHIWQEDFPMNHPLLQDLHELYVRYCPSLISLVPSSTSFTNLTYLNVDNCNELNYLITSSTAKSLIQLTTLSIKNCEKMLDVVKIDDEKADQKDIIFENLEYMEFTSLSSLRSFCYGNQTFIFPSLIWLIVKECPRMEIFSSGVTVAPYVTQIEVGEGTIRWEGDINTTIQHLFQEKEVLHSNALNENIISSHLQDDELGGQDGIEADPEE</sequence>
<protein>
    <recommendedName>
        <fullName evidence="2">Disease resistance protein At4g27190-like leucine-rich repeats domain-containing protein</fullName>
    </recommendedName>
</protein>
<dbReference type="PANTHER" id="PTHR33463:SF209">
    <property type="entry name" value="DISEASE RESISTANCE PROTEIN RPS2-LIKE"/>
    <property type="match status" value="1"/>
</dbReference>
<feature type="domain" description="Disease resistance protein At4g27190-like leucine-rich repeats" evidence="2">
    <location>
        <begin position="310"/>
        <end position="428"/>
    </location>
</feature>
<dbReference type="Pfam" id="PF23247">
    <property type="entry name" value="LRR_RPS2"/>
    <property type="match status" value="4"/>
</dbReference>
<evidence type="ECO:0000256" key="1">
    <source>
        <dbReference type="ARBA" id="ARBA00022821"/>
    </source>
</evidence>
<dbReference type="SUPFAM" id="SSF52047">
    <property type="entry name" value="RNI-like"/>
    <property type="match status" value="3"/>
</dbReference>
<dbReference type="AlphaFoldDB" id="A0A2Z6P6E3"/>